<dbReference type="NCBIfam" id="TIGR00003">
    <property type="entry name" value="copper ion binding protein"/>
    <property type="match status" value="3"/>
</dbReference>
<dbReference type="EC" id="7.2.2.8" evidence="3"/>
<feature type="transmembrane region" description="Helical" evidence="17">
    <location>
        <begin position="477"/>
        <end position="494"/>
    </location>
</feature>
<dbReference type="FunFam" id="3.40.50.1000:FF:000333">
    <property type="entry name" value="Copper-transporting ATPase 2"/>
    <property type="match status" value="1"/>
</dbReference>
<evidence type="ECO:0000256" key="12">
    <source>
        <dbReference type="ARBA" id="ARBA00022967"/>
    </source>
</evidence>
<evidence type="ECO:0000256" key="19">
    <source>
        <dbReference type="SAM" id="SignalP"/>
    </source>
</evidence>
<evidence type="ECO:0000313" key="22">
    <source>
        <dbReference type="RefSeq" id="XP_022104585.1"/>
    </source>
</evidence>
<keyword evidence="7" id="KW-0677">Repeat</keyword>
<feature type="signal peptide" evidence="19">
    <location>
        <begin position="1"/>
        <end position="24"/>
    </location>
</feature>
<keyword evidence="5 17" id="KW-0812">Transmembrane</keyword>
<dbReference type="AlphaFoldDB" id="A0A8B7ZI86"/>
<keyword evidence="15" id="KW-0406">Ion transport</keyword>
<dbReference type="InterPro" id="IPR006121">
    <property type="entry name" value="HMA_dom"/>
</dbReference>
<name>A0A8B7ZI86_ACAPL</name>
<dbReference type="FunFam" id="3.40.1110.10:FF:000023">
    <property type="entry name" value="Copper-transporting ATPase 1, putative"/>
    <property type="match status" value="1"/>
</dbReference>
<dbReference type="OrthoDB" id="432719at2759"/>
<keyword evidence="9" id="KW-0187">Copper transport</keyword>
<dbReference type="SUPFAM" id="SSF55008">
    <property type="entry name" value="HMA, heavy metal-associated domain"/>
    <property type="match status" value="3"/>
</dbReference>
<evidence type="ECO:0000256" key="3">
    <source>
        <dbReference type="ARBA" id="ARBA00012517"/>
    </source>
</evidence>
<dbReference type="Pfam" id="PF00122">
    <property type="entry name" value="E1-E2_ATPase"/>
    <property type="match status" value="1"/>
</dbReference>
<proteinExistence type="inferred from homology"/>
<keyword evidence="14" id="KW-0186">Copper</keyword>
<gene>
    <name evidence="22" type="primary">LOC110986738</name>
</gene>
<dbReference type="PROSITE" id="PS01047">
    <property type="entry name" value="HMA_1"/>
    <property type="match status" value="3"/>
</dbReference>
<dbReference type="GO" id="GO:0140581">
    <property type="term" value="F:P-type monovalent copper transporter activity"/>
    <property type="evidence" value="ECO:0007669"/>
    <property type="project" value="UniProtKB-EC"/>
</dbReference>
<dbReference type="Proteomes" id="UP000694845">
    <property type="component" value="Unplaced"/>
</dbReference>
<evidence type="ECO:0000256" key="15">
    <source>
        <dbReference type="ARBA" id="ARBA00023065"/>
    </source>
</evidence>
<feature type="transmembrane region" description="Helical" evidence="17">
    <location>
        <begin position="1137"/>
        <end position="1157"/>
    </location>
</feature>
<evidence type="ECO:0000256" key="14">
    <source>
        <dbReference type="ARBA" id="ARBA00023008"/>
    </source>
</evidence>
<feature type="compositionally biased region" description="Polar residues" evidence="18">
    <location>
        <begin position="897"/>
        <end position="911"/>
    </location>
</feature>
<feature type="region of interest" description="Disordered" evidence="18">
    <location>
        <begin position="897"/>
        <end position="922"/>
    </location>
</feature>
<evidence type="ECO:0000256" key="7">
    <source>
        <dbReference type="ARBA" id="ARBA00022737"/>
    </source>
</evidence>
<reference evidence="22" key="1">
    <citation type="submission" date="2025-08" db="UniProtKB">
        <authorList>
            <consortium name="RefSeq"/>
        </authorList>
    </citation>
    <scope>IDENTIFICATION</scope>
</reference>
<dbReference type="GO" id="GO:0005802">
    <property type="term" value="C:trans-Golgi network"/>
    <property type="evidence" value="ECO:0007669"/>
    <property type="project" value="UniProtKB-ARBA"/>
</dbReference>
<comment type="subcellular location">
    <subcellularLocation>
        <location evidence="1">Golgi apparatus</location>
        <location evidence="1">trans-Golgi network membrane</location>
        <topology evidence="1">Multi-pass membrane protein</topology>
    </subcellularLocation>
    <subcellularLocation>
        <location evidence="17">Membrane</location>
    </subcellularLocation>
</comment>
<dbReference type="InterPro" id="IPR027256">
    <property type="entry name" value="P-typ_ATPase_IB"/>
</dbReference>
<dbReference type="FunFam" id="2.70.150.10:FF:000002">
    <property type="entry name" value="Copper-transporting ATPase 1, putative"/>
    <property type="match status" value="1"/>
</dbReference>
<dbReference type="Gene3D" id="3.30.70.100">
    <property type="match status" value="3"/>
</dbReference>
<dbReference type="SFLD" id="SFLDS00003">
    <property type="entry name" value="Haloacid_Dehalogenase"/>
    <property type="match status" value="1"/>
</dbReference>
<keyword evidence="6 17" id="KW-0479">Metal-binding</keyword>
<dbReference type="InterPro" id="IPR044492">
    <property type="entry name" value="P_typ_ATPase_HD_dom"/>
</dbReference>
<dbReference type="FunFam" id="3.30.70.100:FF:000001">
    <property type="entry name" value="ATPase copper transporting beta"/>
    <property type="match status" value="3"/>
</dbReference>
<keyword evidence="11" id="KW-0460">Magnesium</keyword>
<keyword evidence="16 17" id="KW-0472">Membrane</keyword>
<dbReference type="GO" id="GO:0005524">
    <property type="term" value="F:ATP binding"/>
    <property type="evidence" value="ECO:0007669"/>
    <property type="project" value="UniProtKB-UniRule"/>
</dbReference>
<evidence type="ECO:0000256" key="5">
    <source>
        <dbReference type="ARBA" id="ARBA00022692"/>
    </source>
</evidence>
<dbReference type="InterPro" id="IPR036163">
    <property type="entry name" value="HMA_dom_sf"/>
</dbReference>
<evidence type="ECO:0000256" key="11">
    <source>
        <dbReference type="ARBA" id="ARBA00022842"/>
    </source>
</evidence>
<feature type="transmembrane region" description="Helical" evidence="17">
    <location>
        <begin position="538"/>
        <end position="556"/>
    </location>
</feature>
<keyword evidence="8 17" id="KW-0547">Nucleotide-binding</keyword>
<dbReference type="InterPro" id="IPR001757">
    <property type="entry name" value="P_typ_ATPase"/>
</dbReference>
<dbReference type="CDD" id="cd00371">
    <property type="entry name" value="HMA"/>
    <property type="match status" value="3"/>
</dbReference>
<evidence type="ECO:0000256" key="8">
    <source>
        <dbReference type="ARBA" id="ARBA00022741"/>
    </source>
</evidence>
<keyword evidence="4" id="KW-0813">Transport</keyword>
<evidence type="ECO:0000256" key="4">
    <source>
        <dbReference type="ARBA" id="ARBA00022448"/>
    </source>
</evidence>
<dbReference type="InterPro" id="IPR008250">
    <property type="entry name" value="ATPase_P-typ_transduc_dom_A_sf"/>
</dbReference>
<organism evidence="21 22">
    <name type="scientific">Acanthaster planci</name>
    <name type="common">Crown-of-thorns starfish</name>
    <dbReference type="NCBI Taxonomy" id="133434"/>
    <lineage>
        <taxon>Eukaryota</taxon>
        <taxon>Metazoa</taxon>
        <taxon>Echinodermata</taxon>
        <taxon>Eleutherozoa</taxon>
        <taxon>Asterozoa</taxon>
        <taxon>Asteroidea</taxon>
        <taxon>Valvatacea</taxon>
        <taxon>Valvatida</taxon>
        <taxon>Acanthasteridae</taxon>
        <taxon>Acanthaster</taxon>
    </lineage>
</organism>
<evidence type="ECO:0000256" key="10">
    <source>
        <dbReference type="ARBA" id="ARBA00022840"/>
    </source>
</evidence>
<feature type="domain" description="HMA" evidence="20">
    <location>
        <begin position="112"/>
        <end position="178"/>
    </location>
</feature>
<dbReference type="Pfam" id="PF00702">
    <property type="entry name" value="Hydrolase"/>
    <property type="match status" value="1"/>
</dbReference>
<dbReference type="Pfam" id="PF00403">
    <property type="entry name" value="HMA"/>
    <property type="match status" value="3"/>
</dbReference>
<feature type="domain" description="HMA" evidence="20">
    <location>
        <begin position="347"/>
        <end position="413"/>
    </location>
</feature>
<evidence type="ECO:0000256" key="2">
    <source>
        <dbReference type="ARBA" id="ARBA00006024"/>
    </source>
</evidence>
<dbReference type="InterPro" id="IPR059000">
    <property type="entry name" value="ATPase_P-type_domA"/>
</dbReference>
<dbReference type="PRINTS" id="PR00942">
    <property type="entry name" value="CUATPASEI"/>
</dbReference>
<dbReference type="Gene3D" id="3.40.50.1000">
    <property type="entry name" value="HAD superfamily/HAD-like"/>
    <property type="match status" value="1"/>
</dbReference>
<keyword evidence="12" id="KW-1278">Translocase</keyword>
<dbReference type="PANTHER" id="PTHR43520">
    <property type="entry name" value="ATP7, ISOFORM B"/>
    <property type="match status" value="1"/>
</dbReference>
<dbReference type="SUPFAM" id="SSF81665">
    <property type="entry name" value="Calcium ATPase, transmembrane domain M"/>
    <property type="match status" value="1"/>
</dbReference>
<feature type="transmembrane region" description="Helical" evidence="17">
    <location>
        <begin position="438"/>
        <end position="457"/>
    </location>
</feature>
<dbReference type="InterPro" id="IPR023298">
    <property type="entry name" value="ATPase_P-typ_TM_dom_sf"/>
</dbReference>
<dbReference type="NCBIfam" id="TIGR01494">
    <property type="entry name" value="ATPase_P-type"/>
    <property type="match status" value="1"/>
</dbReference>
<evidence type="ECO:0000313" key="21">
    <source>
        <dbReference type="Proteomes" id="UP000694845"/>
    </source>
</evidence>
<dbReference type="GO" id="GO:0016887">
    <property type="term" value="F:ATP hydrolysis activity"/>
    <property type="evidence" value="ECO:0007669"/>
    <property type="project" value="InterPro"/>
</dbReference>
<feature type="domain" description="HMA" evidence="20">
    <location>
        <begin position="270"/>
        <end position="336"/>
    </location>
</feature>
<dbReference type="InterPro" id="IPR023299">
    <property type="entry name" value="ATPase_P-typ_cyto_dom_N"/>
</dbReference>
<evidence type="ECO:0000259" key="20">
    <source>
        <dbReference type="PROSITE" id="PS50846"/>
    </source>
</evidence>
<feature type="transmembrane region" description="Helical" evidence="17">
    <location>
        <begin position="1105"/>
        <end position="1131"/>
    </location>
</feature>
<feature type="chain" id="PRO_5034145160" description="P-type Cu(+) transporter" evidence="19">
    <location>
        <begin position="25"/>
        <end position="1179"/>
    </location>
</feature>
<keyword evidence="21" id="KW-1185">Reference proteome</keyword>
<dbReference type="InterPro" id="IPR006122">
    <property type="entry name" value="HMA_Cu_ion-bd"/>
</dbReference>
<evidence type="ECO:0000256" key="1">
    <source>
        <dbReference type="ARBA" id="ARBA00004166"/>
    </source>
</evidence>
<accession>A0A8B7ZI86</accession>
<dbReference type="PROSITE" id="PS50846">
    <property type="entry name" value="HMA_2"/>
    <property type="match status" value="3"/>
</dbReference>
<dbReference type="SFLD" id="SFLDF00027">
    <property type="entry name" value="p-type_atpase"/>
    <property type="match status" value="1"/>
</dbReference>
<dbReference type="NCBIfam" id="TIGR01525">
    <property type="entry name" value="ATPase-IB_hvy"/>
    <property type="match status" value="1"/>
</dbReference>
<protein>
    <recommendedName>
        <fullName evidence="3">P-type Cu(+) transporter</fullName>
        <ecNumber evidence="3">7.2.2.8</ecNumber>
    </recommendedName>
</protein>
<dbReference type="GO" id="GO:0016020">
    <property type="term" value="C:membrane"/>
    <property type="evidence" value="ECO:0007669"/>
    <property type="project" value="UniProtKB-SubCell"/>
</dbReference>
<dbReference type="Gene3D" id="2.70.150.10">
    <property type="entry name" value="Calcium-transporting ATPase, cytoplasmic transduction domain A"/>
    <property type="match status" value="1"/>
</dbReference>
<evidence type="ECO:0000256" key="9">
    <source>
        <dbReference type="ARBA" id="ARBA00022796"/>
    </source>
</evidence>
<dbReference type="PRINTS" id="PR00943">
    <property type="entry name" value="CUATPASE"/>
</dbReference>
<dbReference type="CDD" id="cd02094">
    <property type="entry name" value="P-type_ATPase_Cu-like"/>
    <property type="match status" value="1"/>
</dbReference>
<feature type="transmembrane region" description="Helical" evidence="17">
    <location>
        <begin position="506"/>
        <end position="532"/>
    </location>
</feature>
<evidence type="ECO:0000256" key="16">
    <source>
        <dbReference type="ARBA" id="ARBA00023136"/>
    </source>
</evidence>
<dbReference type="Gene3D" id="3.40.1110.10">
    <property type="entry name" value="Calcium-transporting ATPase, cytoplasmic domain N"/>
    <property type="match status" value="1"/>
</dbReference>
<dbReference type="RefSeq" id="XP_022104585.1">
    <property type="nucleotide sequence ID" value="XM_022248893.1"/>
</dbReference>
<dbReference type="GO" id="GO:0043682">
    <property type="term" value="F:P-type divalent copper transporter activity"/>
    <property type="evidence" value="ECO:0007669"/>
    <property type="project" value="TreeGrafter"/>
</dbReference>
<dbReference type="SFLD" id="SFLDG00002">
    <property type="entry name" value="C1.7:_P-type_atpase_like"/>
    <property type="match status" value="1"/>
</dbReference>
<dbReference type="PANTHER" id="PTHR43520:SF8">
    <property type="entry name" value="P-TYPE CU(+) TRANSPORTER"/>
    <property type="match status" value="1"/>
</dbReference>
<dbReference type="InterPro" id="IPR036412">
    <property type="entry name" value="HAD-like_sf"/>
</dbReference>
<dbReference type="SUPFAM" id="SSF56784">
    <property type="entry name" value="HAD-like"/>
    <property type="match status" value="1"/>
</dbReference>
<comment type="similarity">
    <text evidence="2 17">Belongs to the cation transport ATPase (P-type) (TC 3.A.3) family. Type IB subfamily.</text>
</comment>
<evidence type="ECO:0000256" key="18">
    <source>
        <dbReference type="SAM" id="MobiDB-lite"/>
    </source>
</evidence>
<dbReference type="KEGG" id="aplc:110986738"/>
<evidence type="ECO:0000256" key="13">
    <source>
        <dbReference type="ARBA" id="ARBA00022989"/>
    </source>
</evidence>
<dbReference type="SUPFAM" id="SSF81653">
    <property type="entry name" value="Calcium ATPase, transduction domain A"/>
    <property type="match status" value="1"/>
</dbReference>
<keyword evidence="10 17" id="KW-0067">ATP-binding</keyword>
<sequence length="1179" mass="127735">MVCQLTKHVIYTFVPLLVCEPCCALRCAKDLPCALRKTSSSKNSKIGNRFTHFALFLRKESQPNMEMADNKDAEFSVTIGEDLERGAVEMEDSVSTERGNMQGFTHATSPPEEIKIQVHGMTCENCTWSIKEHLAKVNGVASVSVSLEKEMAAVHFYPEEVSPQELQEAINDTGYEAELQGRRPCLQHKEDLHHPRIEEEGSELQSLLANRDELVSSRKGEGASEDTEGAGGSIEMVRFSSKDGSDEERATIKISGQNKYQALSSKSQEEKCVLRVTGMTCASCVATIEKTLVKHRGIRTALVALMAQKAEVTYDPDVMTPAEIREMIDDMGFDAEVLEEKNQGGIETLKLTISGMHCASCVKNIESLVMRIKGVTHASVALSTCRGEFKYNSSDAGPRAIIKAIEEAGFECKLATDEAHASTALQQQKTVKKWRNSFLVSLIFGLPVMATMIYFMIQKDQKENLILLPGLSLENLILFVLSSIVQFVGGRYFYVQAYRAVRHKTANMDVLIVMATLIAYFYSVVVVAVAMIKKDEGSPVTFFETPPMLLMFINLGRWLESIAKMKTSDALSKLMSLQPAEANLVTVGEELQVTSERSISVELVERGDILKVVPGGKIPVDGKVIDGLSAADESLITGESMPVYKKPGSIMIGGSINQTGTILMEATHVGADTTLAQIVKLVEDAQTSKAPIQQIADKIAGVFVPGILVLSSLTLAIWIAIGMTHPDLIPKQNPRGANHTTENTIQFSFQVAISVLAIACPCALGLATPTAVMVGTGIGARMGILIKGGEPLELARRLKTIIFDKTGTITYGIPRVMRTMVFVPISEISEEEFLAIVGTAEASSEHPLGAAVTRHAKEMLESDVVGKCSNFSAEPGYGLQCTVTKISAMLNAKMNKQNAQSGSEVTSASNKEANDPDEITQEDDSSIYEVLIGNREWMKKNYLDVTDEMSHSMTQYEALGQTAVLVAINGVIAGMITIADAVKEEAKLAVKVLKDMGLDVVLLTGDNKKTADAIATQVGITKVFAQVLPKNKVEKVEEIQLEGRKVAMVGDGVNDSPALVKADVGIAIGTGTDVAMEAGDIVLIKNNLLDVAAAIDLSKCTVRRIYINFFFAIVYNAVGIPIAAGVLAPVGLLLRPWMASAAMAMSSVSVVLSSLFLKFYKKPTYKNRVAAKENVPENV</sequence>
<dbReference type="GO" id="GO:0005507">
    <property type="term" value="F:copper ion binding"/>
    <property type="evidence" value="ECO:0007669"/>
    <property type="project" value="InterPro"/>
</dbReference>
<dbReference type="PROSITE" id="PS00154">
    <property type="entry name" value="ATPASE_E1_E2"/>
    <property type="match status" value="1"/>
</dbReference>
<dbReference type="InterPro" id="IPR017969">
    <property type="entry name" value="Heavy-metal-associated_CS"/>
</dbReference>
<feature type="transmembrane region" description="Helical" evidence="17">
    <location>
        <begin position="699"/>
        <end position="721"/>
    </location>
</feature>
<evidence type="ECO:0000256" key="17">
    <source>
        <dbReference type="RuleBase" id="RU362081"/>
    </source>
</evidence>
<dbReference type="InterPro" id="IPR023214">
    <property type="entry name" value="HAD_sf"/>
</dbReference>
<feature type="transmembrane region" description="Helical" evidence="17">
    <location>
        <begin position="751"/>
        <end position="774"/>
    </location>
</feature>
<evidence type="ECO:0000256" key="6">
    <source>
        <dbReference type="ARBA" id="ARBA00022723"/>
    </source>
</evidence>
<dbReference type="GO" id="GO:0055070">
    <property type="term" value="P:copper ion homeostasis"/>
    <property type="evidence" value="ECO:0007669"/>
    <property type="project" value="TreeGrafter"/>
</dbReference>
<dbReference type="GeneID" id="110986738"/>
<keyword evidence="19" id="KW-0732">Signal</keyword>
<dbReference type="InterPro" id="IPR018303">
    <property type="entry name" value="ATPase_P-typ_P_site"/>
</dbReference>
<dbReference type="PRINTS" id="PR00119">
    <property type="entry name" value="CATATPASE"/>
</dbReference>
<keyword evidence="13 17" id="KW-1133">Transmembrane helix</keyword>